<sequence>MAGNTLEVTDVWPWRHRELLLALISREIAGRYRGSTAGLLWSFFNPLFMLLVYTFVFSMVFKVRWEGSNDSTSQFALLVFTGLLVFNLFSECVGRAPGLVLNHGNYVKKLLFPLDILPLVLLGTALFHLLMGMVVWLGFYLLVFGLPPPTALLLPLVLLPLVLLALGLSWFLAALGVYLRDIDQVIGVLMSALLMLSAVFYPVTALPTAFQPWFYLNPLALVIESSREVLIWGVVPSIGLWLGEMLAACVVAALGWAWFQKTRQGFADVL</sequence>
<evidence type="ECO:0000256" key="4">
    <source>
        <dbReference type="ARBA" id="ARBA00022475"/>
    </source>
</evidence>
<keyword evidence="4 11" id="KW-1003">Cell membrane</keyword>
<evidence type="ECO:0000256" key="11">
    <source>
        <dbReference type="RuleBase" id="RU361157"/>
    </source>
</evidence>
<keyword evidence="3 11" id="KW-0813">Transport</keyword>
<comment type="similarity">
    <text evidence="2 11">Belongs to the ABC-2 integral membrane protein family.</text>
</comment>
<gene>
    <name evidence="13" type="ORF">QL104_10725</name>
</gene>
<keyword evidence="9" id="KW-0625">Polysaccharide transport</keyword>
<dbReference type="EMBL" id="CP133164">
    <property type="protein sequence ID" value="WMN19854.1"/>
    <property type="molecule type" value="Genomic_DNA"/>
</dbReference>
<keyword evidence="10 11" id="KW-0472">Membrane</keyword>
<dbReference type="InterPro" id="IPR013525">
    <property type="entry name" value="ABC2_TM"/>
</dbReference>
<evidence type="ECO:0000256" key="10">
    <source>
        <dbReference type="ARBA" id="ARBA00023136"/>
    </source>
</evidence>
<feature type="transmembrane region" description="Helical" evidence="11">
    <location>
        <begin position="230"/>
        <end position="259"/>
    </location>
</feature>
<keyword evidence="14" id="KW-1185">Reference proteome</keyword>
<evidence type="ECO:0000313" key="13">
    <source>
        <dbReference type="EMBL" id="WMN19854.1"/>
    </source>
</evidence>
<evidence type="ECO:0000256" key="1">
    <source>
        <dbReference type="ARBA" id="ARBA00004651"/>
    </source>
</evidence>
<dbReference type="Proteomes" id="UP001237292">
    <property type="component" value="Chromosome"/>
</dbReference>
<dbReference type="PANTHER" id="PTHR30413:SF10">
    <property type="entry name" value="CAPSULE POLYSACCHARIDE EXPORT INNER-MEMBRANE PROTEIN CTRC"/>
    <property type="match status" value="1"/>
</dbReference>
<dbReference type="InterPro" id="IPR047817">
    <property type="entry name" value="ABC2_TM_bact-type"/>
</dbReference>
<dbReference type="Pfam" id="PF01061">
    <property type="entry name" value="ABC2_membrane"/>
    <property type="match status" value="1"/>
</dbReference>
<keyword evidence="8 11" id="KW-1133">Transmembrane helix</keyword>
<accession>A0ABY9NMR8</accession>
<protein>
    <recommendedName>
        <fullName evidence="11">Transport permease protein</fullName>
    </recommendedName>
</protein>
<evidence type="ECO:0000313" key="14">
    <source>
        <dbReference type="Proteomes" id="UP001237292"/>
    </source>
</evidence>
<feature type="transmembrane region" description="Helical" evidence="11">
    <location>
        <begin position="110"/>
        <end position="139"/>
    </location>
</feature>
<evidence type="ECO:0000256" key="2">
    <source>
        <dbReference type="ARBA" id="ARBA00007783"/>
    </source>
</evidence>
<comment type="subcellular location">
    <subcellularLocation>
        <location evidence="11">Cell inner membrane</location>
        <topology evidence="11">Multi-pass membrane protein</topology>
    </subcellularLocation>
    <subcellularLocation>
        <location evidence="1">Cell membrane</location>
        <topology evidence="1">Multi-pass membrane protein</topology>
    </subcellularLocation>
</comment>
<feature type="transmembrane region" description="Helical" evidence="11">
    <location>
        <begin position="186"/>
        <end position="210"/>
    </location>
</feature>
<keyword evidence="5" id="KW-0762">Sugar transport</keyword>
<evidence type="ECO:0000256" key="6">
    <source>
        <dbReference type="ARBA" id="ARBA00022692"/>
    </source>
</evidence>
<dbReference type="PIRSF" id="PIRSF006648">
    <property type="entry name" value="DrrB"/>
    <property type="match status" value="1"/>
</dbReference>
<evidence type="ECO:0000256" key="7">
    <source>
        <dbReference type="ARBA" id="ARBA00022903"/>
    </source>
</evidence>
<name>A0ABY9NMR8_9PSED</name>
<dbReference type="PANTHER" id="PTHR30413">
    <property type="entry name" value="INNER MEMBRANE TRANSPORT PERMEASE"/>
    <property type="match status" value="1"/>
</dbReference>
<reference evidence="13 14" key="1">
    <citation type="journal article" date="2023" name="Access Microbiol">
        <title>The genome of a steinernematid-associated Pseudomonas piscis bacterium encodes the biosynthesis of insect toxins.</title>
        <authorList>
            <person name="Awori R.M."/>
            <person name="Hendre P."/>
            <person name="Amugune N.O."/>
        </authorList>
    </citation>
    <scope>NUCLEOTIDE SEQUENCE [LARGE SCALE GENOMIC DNA]</scope>
    <source>
        <strain evidence="13 14">75</strain>
    </source>
</reference>
<evidence type="ECO:0000256" key="5">
    <source>
        <dbReference type="ARBA" id="ARBA00022597"/>
    </source>
</evidence>
<evidence type="ECO:0000256" key="3">
    <source>
        <dbReference type="ARBA" id="ARBA00022448"/>
    </source>
</evidence>
<evidence type="ECO:0000256" key="8">
    <source>
        <dbReference type="ARBA" id="ARBA00022989"/>
    </source>
</evidence>
<proteinExistence type="inferred from homology"/>
<keyword evidence="6 11" id="KW-0812">Transmembrane</keyword>
<feature type="transmembrane region" description="Helical" evidence="11">
    <location>
        <begin position="73"/>
        <end position="89"/>
    </location>
</feature>
<organism evidence="13 14">
    <name type="scientific">Pseudomonas piscis</name>
    <dbReference type="NCBI Taxonomy" id="2614538"/>
    <lineage>
        <taxon>Bacteria</taxon>
        <taxon>Pseudomonadati</taxon>
        <taxon>Pseudomonadota</taxon>
        <taxon>Gammaproteobacteria</taxon>
        <taxon>Pseudomonadales</taxon>
        <taxon>Pseudomonadaceae</taxon>
        <taxon>Pseudomonas</taxon>
    </lineage>
</organism>
<evidence type="ECO:0000256" key="9">
    <source>
        <dbReference type="ARBA" id="ARBA00023047"/>
    </source>
</evidence>
<dbReference type="PROSITE" id="PS51012">
    <property type="entry name" value="ABC_TM2"/>
    <property type="match status" value="1"/>
</dbReference>
<dbReference type="RefSeq" id="WP_282878407.1">
    <property type="nucleotide sequence ID" value="NZ_CP133164.1"/>
</dbReference>
<evidence type="ECO:0000259" key="12">
    <source>
        <dbReference type="PROSITE" id="PS51012"/>
    </source>
</evidence>
<dbReference type="InterPro" id="IPR000412">
    <property type="entry name" value="ABC_2_transport"/>
</dbReference>
<feature type="transmembrane region" description="Helical" evidence="11">
    <location>
        <begin position="151"/>
        <end position="179"/>
    </location>
</feature>
<keyword evidence="7" id="KW-0972">Capsule biogenesis/degradation</keyword>
<feature type="domain" description="ABC transmembrane type-2" evidence="12">
    <location>
        <begin position="37"/>
        <end position="262"/>
    </location>
</feature>
<feature type="transmembrane region" description="Helical" evidence="11">
    <location>
        <begin position="39"/>
        <end position="61"/>
    </location>
</feature>
<dbReference type="PRINTS" id="PR00164">
    <property type="entry name" value="ABC2TRNSPORT"/>
</dbReference>